<feature type="transmembrane region" description="Helical" evidence="1">
    <location>
        <begin position="231"/>
        <end position="250"/>
    </location>
</feature>
<feature type="transmembrane region" description="Helical" evidence="1">
    <location>
        <begin position="262"/>
        <end position="282"/>
    </location>
</feature>
<dbReference type="RefSeq" id="WP_203959948.1">
    <property type="nucleotide sequence ID" value="NZ_AP023355.1"/>
</dbReference>
<keyword evidence="1" id="KW-0472">Membrane</keyword>
<name>A0A7R7DJQ3_9ACTN</name>
<evidence type="ECO:0000313" key="3">
    <source>
        <dbReference type="Proteomes" id="UP000611640"/>
    </source>
</evidence>
<keyword evidence="3" id="KW-1185">Reference proteome</keyword>
<organism evidence="2 3">
    <name type="scientific">Actinocatenispora thailandica</name>
    <dbReference type="NCBI Taxonomy" id="227318"/>
    <lineage>
        <taxon>Bacteria</taxon>
        <taxon>Bacillati</taxon>
        <taxon>Actinomycetota</taxon>
        <taxon>Actinomycetes</taxon>
        <taxon>Micromonosporales</taxon>
        <taxon>Micromonosporaceae</taxon>
        <taxon>Actinocatenispora</taxon>
    </lineage>
</organism>
<accession>A0A7R7DJQ3</accession>
<sequence>MSEPATGTIHDIGYQRYTGPRLGRGYSVRSLYAYSLRTVFGLGRGPKSKIFPFSLAGILLVVAVVVAAVKARFNVSIAPLDYANFPGTLSFLLMLFVATAAPELASRDLRNKVLPLYFSRPIGRDDYVLAKLGALVTGVFLILAVPELVMFLGGAFSAGSASGVWSQFTALVPGLVVSAIFALVLSAVALLVSSLSSRRAIAAGAVVALFLVTTPINRVLEVVGTGATRELAGLTSITGILAGLRTWLFSGSELDIGSYGPVYAAAAVVLVGLCTALLITRYRKVAS</sequence>
<reference evidence="2 3" key="1">
    <citation type="submission" date="2020-08" db="EMBL/GenBank/DDBJ databases">
        <title>Whole genome shotgun sequence of Actinocatenispora thailandica NBRC 105041.</title>
        <authorList>
            <person name="Komaki H."/>
            <person name="Tamura T."/>
        </authorList>
    </citation>
    <scope>NUCLEOTIDE SEQUENCE [LARGE SCALE GENOMIC DNA]</scope>
    <source>
        <strain evidence="2 3">NBRC 105041</strain>
    </source>
</reference>
<dbReference type="EMBL" id="AP023355">
    <property type="protein sequence ID" value="BCJ32982.1"/>
    <property type="molecule type" value="Genomic_DNA"/>
</dbReference>
<feature type="transmembrane region" description="Helical" evidence="1">
    <location>
        <begin position="89"/>
        <end position="106"/>
    </location>
</feature>
<dbReference type="KEGG" id="atl:Athai_04850"/>
<feature type="transmembrane region" description="Helical" evidence="1">
    <location>
        <begin position="168"/>
        <end position="193"/>
    </location>
</feature>
<keyword evidence="1" id="KW-1133">Transmembrane helix</keyword>
<evidence type="ECO:0000256" key="1">
    <source>
        <dbReference type="SAM" id="Phobius"/>
    </source>
</evidence>
<proteinExistence type="predicted"/>
<feature type="transmembrane region" description="Helical" evidence="1">
    <location>
        <begin position="127"/>
        <end position="156"/>
    </location>
</feature>
<feature type="transmembrane region" description="Helical" evidence="1">
    <location>
        <begin position="50"/>
        <end position="69"/>
    </location>
</feature>
<evidence type="ECO:0000313" key="2">
    <source>
        <dbReference type="EMBL" id="BCJ32982.1"/>
    </source>
</evidence>
<dbReference type="AlphaFoldDB" id="A0A7R7DJQ3"/>
<gene>
    <name evidence="2" type="ORF">Athai_04850</name>
</gene>
<dbReference type="Proteomes" id="UP000611640">
    <property type="component" value="Chromosome"/>
</dbReference>
<feature type="transmembrane region" description="Helical" evidence="1">
    <location>
        <begin position="200"/>
        <end position="219"/>
    </location>
</feature>
<keyword evidence="1" id="KW-0812">Transmembrane</keyword>
<protein>
    <submittedName>
        <fullName evidence="2">Membrane protein</fullName>
    </submittedName>
</protein>